<keyword evidence="5 6" id="KW-0472">Membrane</keyword>
<feature type="transmembrane region" description="Helical" evidence="6">
    <location>
        <begin position="75"/>
        <end position="101"/>
    </location>
</feature>
<dbReference type="GO" id="GO:0009734">
    <property type="term" value="P:auxin-activated signaling pathway"/>
    <property type="evidence" value="ECO:0007669"/>
    <property type="project" value="InterPro"/>
</dbReference>
<dbReference type="InterPro" id="IPR018499">
    <property type="entry name" value="Tetraspanin/Peripherin"/>
</dbReference>
<evidence type="ECO:0000313" key="7">
    <source>
        <dbReference type="EMBL" id="RAL43710.1"/>
    </source>
</evidence>
<comment type="similarity">
    <text evidence="2">Belongs to the tetraspanin (TM4SF) family.</text>
</comment>
<dbReference type="PRINTS" id="PR00259">
    <property type="entry name" value="TMFOUR"/>
</dbReference>
<accession>A0A328DEN1</accession>
<evidence type="ECO:0000256" key="3">
    <source>
        <dbReference type="ARBA" id="ARBA00022692"/>
    </source>
</evidence>
<evidence type="ECO:0000256" key="5">
    <source>
        <dbReference type="ARBA" id="ARBA00023136"/>
    </source>
</evidence>
<feature type="transmembrane region" description="Helical" evidence="6">
    <location>
        <begin position="12"/>
        <end position="34"/>
    </location>
</feature>
<feature type="transmembrane region" description="Helical" evidence="6">
    <location>
        <begin position="46"/>
        <end position="69"/>
    </location>
</feature>
<evidence type="ECO:0000313" key="8">
    <source>
        <dbReference type="Proteomes" id="UP000249390"/>
    </source>
</evidence>
<evidence type="ECO:0000256" key="4">
    <source>
        <dbReference type="ARBA" id="ARBA00022989"/>
    </source>
</evidence>
<keyword evidence="3 6" id="KW-0812">Transmembrane</keyword>
<dbReference type="EMBL" id="NQVE01000152">
    <property type="protein sequence ID" value="RAL43710.1"/>
    <property type="molecule type" value="Genomic_DNA"/>
</dbReference>
<dbReference type="InterPro" id="IPR044991">
    <property type="entry name" value="TET_plant"/>
</dbReference>
<evidence type="ECO:0000256" key="1">
    <source>
        <dbReference type="ARBA" id="ARBA00004141"/>
    </source>
</evidence>
<dbReference type="PANTHER" id="PTHR32191">
    <property type="entry name" value="TETRASPANIN-8-RELATED"/>
    <property type="match status" value="1"/>
</dbReference>
<organism evidence="7 8">
    <name type="scientific">Cuscuta australis</name>
    <dbReference type="NCBI Taxonomy" id="267555"/>
    <lineage>
        <taxon>Eukaryota</taxon>
        <taxon>Viridiplantae</taxon>
        <taxon>Streptophyta</taxon>
        <taxon>Embryophyta</taxon>
        <taxon>Tracheophyta</taxon>
        <taxon>Spermatophyta</taxon>
        <taxon>Magnoliopsida</taxon>
        <taxon>eudicotyledons</taxon>
        <taxon>Gunneridae</taxon>
        <taxon>Pentapetalae</taxon>
        <taxon>asterids</taxon>
        <taxon>lamiids</taxon>
        <taxon>Solanales</taxon>
        <taxon>Convolvulaceae</taxon>
        <taxon>Cuscuteae</taxon>
        <taxon>Cuscuta</taxon>
        <taxon>Cuscuta subgen. Grammica</taxon>
        <taxon>Cuscuta sect. Cleistogrammica</taxon>
    </lineage>
</organism>
<feature type="transmembrane region" description="Helical" evidence="6">
    <location>
        <begin position="227"/>
        <end position="245"/>
    </location>
</feature>
<name>A0A328DEN1_9ASTE</name>
<comment type="caution">
    <text evidence="7">The sequence shown here is derived from an EMBL/GenBank/DDBJ whole genome shotgun (WGS) entry which is preliminary data.</text>
</comment>
<evidence type="ECO:0000256" key="2">
    <source>
        <dbReference type="ARBA" id="ARBA00006840"/>
    </source>
</evidence>
<dbReference type="Proteomes" id="UP000249390">
    <property type="component" value="Unassembled WGS sequence"/>
</dbReference>
<keyword evidence="4 6" id="KW-1133">Transmembrane helix</keyword>
<dbReference type="GO" id="GO:0016020">
    <property type="term" value="C:membrane"/>
    <property type="evidence" value="ECO:0007669"/>
    <property type="project" value="UniProtKB-SubCell"/>
</dbReference>
<dbReference type="AlphaFoldDB" id="A0A328DEN1"/>
<dbReference type="Pfam" id="PF00335">
    <property type="entry name" value="Tetraspanin"/>
    <property type="match status" value="1"/>
</dbReference>
<evidence type="ECO:0008006" key="9">
    <source>
        <dbReference type="Google" id="ProtNLM"/>
    </source>
</evidence>
<sequence>MDRGVYYGVSNTLIGVLNLITLVASVPIIGAGLWMARSGSATCEKLLQTPLLAIGFVIMTVSLAGFVGSCFRLTWALWLYLFVMLFLIAALMGVTIFGFAVTSRGGGVAVPGKVYQEYRLPNYSGWLRKRFVTGARDWAPVRSCVVGSSACAPVLSWTPADYQANDMSPLQSGCCKPPTSCDYAAAMETQEEDCKRWNSNDAAVLCYDCDSCKAAVLEDMRREWQKISMVNIAMVVVLIVVYSVGCCAFENAKIAESVHRYDGGGGPNIPGYFKSRPPRWADFHGWKRMRDWIR</sequence>
<comment type="subcellular location">
    <subcellularLocation>
        <location evidence="1">Membrane</location>
        <topology evidence="1">Multi-pass membrane protein</topology>
    </subcellularLocation>
</comment>
<proteinExistence type="inferred from homology"/>
<evidence type="ECO:0000256" key="6">
    <source>
        <dbReference type="SAM" id="Phobius"/>
    </source>
</evidence>
<protein>
    <recommendedName>
        <fullName evidence="9">Tetraspanin-6</fullName>
    </recommendedName>
</protein>
<keyword evidence="8" id="KW-1185">Reference proteome</keyword>
<reference evidence="7 8" key="1">
    <citation type="submission" date="2018-06" db="EMBL/GenBank/DDBJ databases">
        <title>The Genome of Cuscuta australis (Dodder) Provides Insight into the Evolution of Plant Parasitism.</title>
        <authorList>
            <person name="Liu H."/>
        </authorList>
    </citation>
    <scope>NUCLEOTIDE SEQUENCE [LARGE SCALE GENOMIC DNA]</scope>
    <source>
        <strain evidence="8">cv. Yunnan</strain>
        <tissue evidence="7">Vines</tissue>
    </source>
</reference>
<gene>
    <name evidence="7" type="ORF">DM860_014211</name>
</gene>